<organism evidence="6 7">
    <name type="scientific">Blautia luti DSM 14534 = JCM 17040</name>
    <dbReference type="NCBI Taxonomy" id="649762"/>
    <lineage>
        <taxon>Bacteria</taxon>
        <taxon>Bacillati</taxon>
        <taxon>Bacillota</taxon>
        <taxon>Clostridia</taxon>
        <taxon>Lachnospirales</taxon>
        <taxon>Lachnospiraceae</taxon>
        <taxon>Blautia</taxon>
    </lineage>
</organism>
<dbReference type="GO" id="GO:0009313">
    <property type="term" value="P:oligosaccharide catabolic process"/>
    <property type="evidence" value="ECO:0007669"/>
    <property type="project" value="TreeGrafter"/>
</dbReference>
<dbReference type="Proteomes" id="UP000437824">
    <property type="component" value="Unassembled WGS sequence"/>
</dbReference>
<evidence type="ECO:0000259" key="5">
    <source>
        <dbReference type="SMART" id="SM00872"/>
    </source>
</evidence>
<dbReference type="Pfam" id="PF07748">
    <property type="entry name" value="Glyco_hydro_38C"/>
    <property type="match status" value="1"/>
</dbReference>
<dbReference type="SUPFAM" id="SSF88713">
    <property type="entry name" value="Glycoside hydrolase/deacetylase"/>
    <property type="match status" value="1"/>
</dbReference>
<dbReference type="Gene3D" id="3.20.110.10">
    <property type="entry name" value="Glycoside hydrolase 38, N terminal domain"/>
    <property type="match status" value="1"/>
</dbReference>
<keyword evidence="3" id="KW-0378">Hydrolase</keyword>
<dbReference type="Pfam" id="PF01074">
    <property type="entry name" value="Glyco_hydro_38N"/>
    <property type="match status" value="1"/>
</dbReference>
<reference evidence="6 7" key="1">
    <citation type="submission" date="2019-11" db="EMBL/GenBank/DDBJ databases">
        <title>Draft genome sequence of Blautia luti DSM 14534T, isolated from human stool.</title>
        <authorList>
            <person name="Ortiz R."/>
            <person name="Melis-Arcos F."/>
            <person name="Covarrubias P."/>
            <person name="Cardenas J.P."/>
            <person name="Perez-Donoso J."/>
            <person name="Almonacid D."/>
        </authorList>
    </citation>
    <scope>NUCLEOTIDE SEQUENCE [LARGE SCALE GENOMIC DNA]</scope>
    <source>
        <strain evidence="6 7">DSM 14534</strain>
    </source>
</reference>
<evidence type="ECO:0000256" key="2">
    <source>
        <dbReference type="ARBA" id="ARBA00022723"/>
    </source>
</evidence>
<dbReference type="SUPFAM" id="SSF74650">
    <property type="entry name" value="Galactose mutarotase-like"/>
    <property type="match status" value="1"/>
</dbReference>
<protein>
    <submittedName>
        <fullName evidence="6">Alpha-mannosidase</fullName>
    </submittedName>
</protein>
<keyword evidence="4" id="KW-0326">Glycosidase</keyword>
<dbReference type="SUPFAM" id="SSF88688">
    <property type="entry name" value="Families 57/38 glycoside transferase middle domain"/>
    <property type="match status" value="1"/>
</dbReference>
<dbReference type="Gene3D" id="2.60.40.2220">
    <property type="match status" value="1"/>
</dbReference>
<evidence type="ECO:0000313" key="7">
    <source>
        <dbReference type="Proteomes" id="UP000437824"/>
    </source>
</evidence>
<gene>
    <name evidence="6" type="ORF">GKZ57_03235</name>
</gene>
<dbReference type="PANTHER" id="PTHR46017:SF1">
    <property type="entry name" value="ALPHA-MANNOSIDASE 2C1"/>
    <property type="match status" value="1"/>
</dbReference>
<dbReference type="RefSeq" id="WP_154779706.1">
    <property type="nucleotide sequence ID" value="NZ_WMBC01000002.1"/>
</dbReference>
<dbReference type="GO" id="GO:0030246">
    <property type="term" value="F:carbohydrate binding"/>
    <property type="evidence" value="ECO:0007669"/>
    <property type="project" value="InterPro"/>
</dbReference>
<dbReference type="EMBL" id="WMBC01000002">
    <property type="protein sequence ID" value="MTD60299.1"/>
    <property type="molecule type" value="Genomic_DNA"/>
</dbReference>
<dbReference type="InterPro" id="IPR027291">
    <property type="entry name" value="Glyco_hydro_38_N_sf"/>
</dbReference>
<dbReference type="Pfam" id="PF09261">
    <property type="entry name" value="Alpha-mann_mid"/>
    <property type="match status" value="1"/>
</dbReference>
<keyword evidence="2" id="KW-0479">Metal-binding</keyword>
<dbReference type="InterPro" id="IPR011330">
    <property type="entry name" value="Glyco_hydro/deAcase_b/a-brl"/>
</dbReference>
<dbReference type="Gene3D" id="1.20.1270.50">
    <property type="entry name" value="Glycoside hydrolase family 38, central domain"/>
    <property type="match status" value="1"/>
</dbReference>
<dbReference type="GO" id="GO:0046872">
    <property type="term" value="F:metal ion binding"/>
    <property type="evidence" value="ECO:0007669"/>
    <property type="project" value="UniProtKB-KW"/>
</dbReference>
<dbReference type="InterPro" id="IPR011682">
    <property type="entry name" value="Glyco_hydro_38_C"/>
</dbReference>
<proteinExistence type="inferred from homology"/>
<feature type="domain" description="Glycoside hydrolase family 38 central" evidence="5">
    <location>
        <begin position="520"/>
        <end position="598"/>
    </location>
</feature>
<evidence type="ECO:0000256" key="3">
    <source>
        <dbReference type="ARBA" id="ARBA00022801"/>
    </source>
</evidence>
<dbReference type="InterPro" id="IPR037094">
    <property type="entry name" value="Glyco_hydro_38_cen_sf"/>
</dbReference>
<dbReference type="FunFam" id="3.20.110.10:FF:000002">
    <property type="entry name" value="alpha-mannosidase 2C1 isoform X1"/>
    <property type="match status" value="1"/>
</dbReference>
<name>A0A844GGL7_9FIRM</name>
<dbReference type="GO" id="GO:0006013">
    <property type="term" value="P:mannose metabolic process"/>
    <property type="evidence" value="ECO:0007669"/>
    <property type="project" value="InterPro"/>
</dbReference>
<dbReference type="InterPro" id="IPR000602">
    <property type="entry name" value="Glyco_hydro_38_N"/>
</dbReference>
<dbReference type="Pfam" id="PF17677">
    <property type="entry name" value="Glyco_hydro38C2"/>
    <property type="match status" value="1"/>
</dbReference>
<dbReference type="FunFam" id="2.70.98.30:FF:000010">
    <property type="entry name" value="Cytosolic alpha-mannosidase"/>
    <property type="match status" value="1"/>
</dbReference>
<dbReference type="InterPro" id="IPR028995">
    <property type="entry name" value="Glyco_hydro_57/38_cen_sf"/>
</dbReference>
<dbReference type="InterPro" id="IPR011013">
    <property type="entry name" value="Gal_mutarotase_sf_dom"/>
</dbReference>
<evidence type="ECO:0000256" key="1">
    <source>
        <dbReference type="ARBA" id="ARBA00009792"/>
    </source>
</evidence>
<dbReference type="Gene3D" id="2.70.98.30">
    <property type="entry name" value="Golgi alpha-mannosidase II, domain 4"/>
    <property type="match status" value="1"/>
</dbReference>
<dbReference type="CDD" id="cd10789">
    <property type="entry name" value="GH38N_AMII_ER_cytosolic"/>
    <property type="match status" value="1"/>
</dbReference>
<dbReference type="AlphaFoldDB" id="A0A844GGL7"/>
<dbReference type="FunFam" id="1.20.1270.50:FF:000004">
    <property type="entry name" value="alpha-mannosidase 2C1 isoform X1"/>
    <property type="match status" value="1"/>
</dbReference>
<evidence type="ECO:0000313" key="6">
    <source>
        <dbReference type="EMBL" id="MTD60299.1"/>
    </source>
</evidence>
<comment type="similarity">
    <text evidence="1">Belongs to the glycosyl hydrolase 38 family.</text>
</comment>
<evidence type="ECO:0000256" key="4">
    <source>
        <dbReference type="ARBA" id="ARBA00023295"/>
    </source>
</evidence>
<dbReference type="GO" id="GO:0004559">
    <property type="term" value="F:alpha-mannosidase activity"/>
    <property type="evidence" value="ECO:0007669"/>
    <property type="project" value="InterPro"/>
</dbReference>
<dbReference type="SMART" id="SM00872">
    <property type="entry name" value="Alpha-mann_mid"/>
    <property type="match status" value="1"/>
</dbReference>
<sequence length="1045" mass="120774">MFLMKERVFKLIDSIKDMIYSQKYPVNEYLMIHSEKESIDIPEISDDMWKKIESRDIWGGNGEYFYFKTTLTMPQECAGKKVTYELRTGREGEWDAVNPQFMVYINGERRMGMDVNHREVVLTENAVPGETFEILLSAYTGDNNFSLHLDSEFKVLEPSVEKYYYDLLVPYEVARLLREDSRDRRVILQSLNDSLNLVDLRQIYSPEFFESVEKADEYLQTEFYEKYCGNSDSTVYCVGHTHIDVAWLWTLRTTQDKAVRSFSTVIELMKQYPEYKFMSSQPQLYLYVKENAPDLYEEIKKRVAEGRWETEGGMYVEADCNLSSGEALVRQFLYGMRFFEKEFGVRNKILWLPDVFGYSAALPQIMDKCGIKYFMTTKISWNEVNKMPYDTFMWEGIDGTEILTHFIPTRDYGVAAKEGSTETEHFTTYNGILNASQVMGGWQRYSQKDLNDEVLMSYGHGDGGGGVTKEMLEMQRRLAKGIPGSPKTVPSTSLEFFQTLEKNVQGRKELPKWVGELYLEYHRGTYTSMARNKKWNRQAEFACENTELFNVMASLETGTSYPGNRLYEVWKVLMRNQFHDILPGSSIKQVYEDSKEEYRHIFQETKEMSGAALKAMTDAVDTARGTLVVYNPTSEQAPAPVYLPKNSQWGALERDGRVIQVQHTEEGDLAILDDIPPKGYCTYAGVVDAPKTESTMTVTEHGAETKYFIVELNEKGQFSRIYDKIQKREILPEGKCANVIMSYEDRPHNFDAWDINNYYTEKSWPVDDVQSITVTENGPVRGCIRVERKYLDSTIVQYLYFYPELYRIDIRNEIDWKEKQILLRDYIPVDIHAAEATYEIQYGNVTRPTHYNTSWDFARFEVCAHKWIDISENGYGISVLNNCKYGCDIHNGEIGLTMLKSAVYPNPDADKEHHSFTWSIAPHEGGWREGNTVAKAYVLNNPYQTAVKENEGGNLPASYSFVQADKENVVIEAVKKAEDSDAVIVRLYECYNRRGQTTLTFPRPVKRAVICNMLEEEIGEVLNVNGSQVELELKPYEIETVKVEF</sequence>
<dbReference type="InterPro" id="IPR041147">
    <property type="entry name" value="GH38_C"/>
</dbReference>
<accession>A0A844GGL7</accession>
<dbReference type="InterPro" id="IPR015341">
    <property type="entry name" value="Glyco_hydro_38_cen"/>
</dbReference>
<comment type="caution">
    <text evidence="6">The sequence shown here is derived from an EMBL/GenBank/DDBJ whole genome shotgun (WGS) entry which is preliminary data.</text>
</comment>
<dbReference type="PANTHER" id="PTHR46017">
    <property type="entry name" value="ALPHA-MANNOSIDASE 2C1"/>
    <property type="match status" value="1"/>
</dbReference>